<reference evidence="1 2" key="1">
    <citation type="submission" date="2018-03" db="EMBL/GenBank/DDBJ databases">
        <title>Draft Genome Sequences of the Obligatory Marine Myxobacteria Enhygromyxa salina SWB007.</title>
        <authorList>
            <person name="Poehlein A."/>
            <person name="Moghaddam J.A."/>
            <person name="Harms H."/>
            <person name="Alanjari M."/>
            <person name="Koenig G.M."/>
            <person name="Daniel R."/>
            <person name="Schaeberle T.F."/>
        </authorList>
    </citation>
    <scope>NUCLEOTIDE SEQUENCE [LARGE SCALE GENOMIC DNA]</scope>
    <source>
        <strain evidence="1 2">SWB007</strain>
    </source>
</reference>
<name>A0A2S9YUB1_9BACT</name>
<organism evidence="1 2">
    <name type="scientific">Enhygromyxa salina</name>
    <dbReference type="NCBI Taxonomy" id="215803"/>
    <lineage>
        <taxon>Bacteria</taxon>
        <taxon>Pseudomonadati</taxon>
        <taxon>Myxococcota</taxon>
        <taxon>Polyangia</taxon>
        <taxon>Nannocystales</taxon>
        <taxon>Nannocystaceae</taxon>
        <taxon>Enhygromyxa</taxon>
    </lineage>
</organism>
<sequence>MTVRFTDRLAVAVTLTINGTAHAIPGGSVKQVELELTLHGFSGHVEFVMLDDKAVGGGFSDKLATDFLTQNLGELELELSAVFDQAEAAASPDPLALAGLVTRRSLEEVRLREQADQPIVGRRYRVWFADPARVLWTQHFPCRLYTQAPLTDAIDEQLGDKITMTYDWAVLSATQPLWFVHLPVEHGASFYDFVVWYTDRNGGYFAYDYAAAGYTLTGTRDTSATPLEMFGDDLGRVELIVPDTPRHTVDVCNSYAESAKTVVGTQDQSATGIRHDRLMRSSIAQDTDDRVSLEKLRLVIPKLEARVEFGRMPIIALVPGAIVELKAANRWTTGSALLDKTWLVRDLSLRAQALPGPLDADLQLDSTTYAVELGVALQQTTDTRAMLPAFRPPRYPGYVEGKVVSEKGEDGDKTYQSTRNDDTSLDEYTVKVPVWADQTVAAPFIPVMGSGNVYLPSYRDERVLLALELDRARISRLLVWRDGAALSMDVQGEHILFGKNPSSNTSVNHIYADDKPVLNVARTNDVDTALICLSEGTLLLHVEEKDA</sequence>
<evidence type="ECO:0000313" key="2">
    <source>
        <dbReference type="Proteomes" id="UP000238823"/>
    </source>
</evidence>
<dbReference type="RefSeq" id="WP_106088652.1">
    <property type="nucleotide sequence ID" value="NZ_PVNL01000038.1"/>
</dbReference>
<accession>A0A2S9YUB1</accession>
<dbReference type="EMBL" id="PVNL01000038">
    <property type="protein sequence ID" value="PRQ08674.1"/>
    <property type="molecule type" value="Genomic_DNA"/>
</dbReference>
<gene>
    <name evidence="1" type="ORF">ENSA7_16190</name>
</gene>
<dbReference type="OrthoDB" id="5409627at2"/>
<proteinExistence type="predicted"/>
<comment type="caution">
    <text evidence="1">The sequence shown here is derived from an EMBL/GenBank/DDBJ whole genome shotgun (WGS) entry which is preliminary data.</text>
</comment>
<dbReference type="Proteomes" id="UP000238823">
    <property type="component" value="Unassembled WGS sequence"/>
</dbReference>
<evidence type="ECO:0000313" key="1">
    <source>
        <dbReference type="EMBL" id="PRQ08674.1"/>
    </source>
</evidence>
<dbReference type="AlphaFoldDB" id="A0A2S9YUB1"/>
<protein>
    <submittedName>
        <fullName evidence="1">Uncharacterized protein</fullName>
    </submittedName>
</protein>